<dbReference type="GO" id="GO:0016491">
    <property type="term" value="F:oxidoreductase activity"/>
    <property type="evidence" value="ECO:0007669"/>
    <property type="project" value="InterPro"/>
</dbReference>
<dbReference type="AlphaFoldDB" id="A0A159Z1F3"/>
<keyword evidence="5" id="KW-1185">Reference proteome</keyword>
<feature type="signal peptide" evidence="1">
    <location>
        <begin position="1"/>
        <end position="22"/>
    </location>
</feature>
<evidence type="ECO:0000256" key="1">
    <source>
        <dbReference type="SAM" id="SignalP"/>
    </source>
</evidence>
<feature type="domain" description="Sulfide dehydrogenase [flavocytochrome c] flavoprotein chain central" evidence="3">
    <location>
        <begin position="163"/>
        <end position="276"/>
    </location>
</feature>
<dbReference type="PANTHER" id="PTHR43755:SF1">
    <property type="entry name" value="FAD-DEPENDENT PYRIDINE NUCLEOTIDE-DISULPHIDE OXIDOREDUCTASE"/>
    <property type="match status" value="1"/>
</dbReference>
<gene>
    <name evidence="4" type="ORF">AKL17_1532</name>
</gene>
<dbReference type="OrthoDB" id="9802771at2"/>
<dbReference type="KEGG" id="daa:AKL17_1532"/>
<protein>
    <submittedName>
        <fullName evidence="4">FAD-dependent pyridine nucleotide-disulfide oxidoreductase</fullName>
    </submittedName>
</protein>
<organism evidence="4 5">
    <name type="scientific">Frigidibacter mobilis</name>
    <dbReference type="NCBI Taxonomy" id="1335048"/>
    <lineage>
        <taxon>Bacteria</taxon>
        <taxon>Pseudomonadati</taxon>
        <taxon>Pseudomonadota</taxon>
        <taxon>Alphaproteobacteria</taxon>
        <taxon>Rhodobacterales</taxon>
        <taxon>Paracoccaceae</taxon>
        <taxon>Frigidibacter</taxon>
    </lineage>
</organism>
<dbReference type="PATRIC" id="fig|1335048.3.peg.1594"/>
<dbReference type="PRINTS" id="PR00368">
    <property type="entry name" value="FADPNR"/>
</dbReference>
<feature type="domain" description="FAD/NAD(P)-binding" evidence="2">
    <location>
        <begin position="32"/>
        <end position="145"/>
    </location>
</feature>
<dbReference type="InterPro" id="IPR049386">
    <property type="entry name" value="FCSD_central"/>
</dbReference>
<dbReference type="PROSITE" id="PS51318">
    <property type="entry name" value="TAT"/>
    <property type="match status" value="1"/>
</dbReference>
<accession>A0A159Z1F3</accession>
<dbReference type="STRING" id="1335048.AKL17_1532"/>
<proteinExistence type="predicted"/>
<evidence type="ECO:0000313" key="4">
    <source>
        <dbReference type="EMBL" id="AMY68785.1"/>
    </source>
</evidence>
<evidence type="ECO:0000259" key="2">
    <source>
        <dbReference type="Pfam" id="PF07992"/>
    </source>
</evidence>
<dbReference type="InterPro" id="IPR036188">
    <property type="entry name" value="FAD/NAD-bd_sf"/>
</dbReference>
<dbReference type="Gene3D" id="3.50.50.60">
    <property type="entry name" value="FAD/NAD(P)-binding domain"/>
    <property type="match status" value="2"/>
</dbReference>
<dbReference type="Pfam" id="PF07992">
    <property type="entry name" value="Pyr_redox_2"/>
    <property type="match status" value="1"/>
</dbReference>
<evidence type="ECO:0000259" key="3">
    <source>
        <dbReference type="Pfam" id="PF21706"/>
    </source>
</evidence>
<dbReference type="EMBL" id="CP012661">
    <property type="protein sequence ID" value="AMY68785.1"/>
    <property type="molecule type" value="Genomic_DNA"/>
</dbReference>
<dbReference type="InterPro" id="IPR052541">
    <property type="entry name" value="SQRD"/>
</dbReference>
<dbReference type="InterPro" id="IPR023753">
    <property type="entry name" value="FAD/NAD-binding_dom"/>
</dbReference>
<sequence length="335" mass="33827">MPDPSRRAFALGLAACAGLAVAGLAPRPAGPLVVIGGGPAGAAAALALRRADPRATVLLIERDPARLAAEDLDAPAARFGPPRGGAGFARLTAAGVAVMLDDVMQIDWAAARLELLSGRRIGFDRVFLAPGTAARSEAIAGLDAHARHAWPAAWGNAREARRLAAQLAALPAAGHVVLRLPPAGLGHPRAALGRALALAQHLAAQRPAARLTVLDADPGSALAPAFARAAARRGLSRQVSWLTAADGAGLRAVDARRGLLETGAGPIHANVVNFIPPQRAGTIAVTAGLVDDSGWCPCDGAGRSARQPGAVILGDARKGATRTLAAALASARRIG</sequence>
<name>A0A159Z1F3_9RHOB</name>
<reference evidence="4 5" key="1">
    <citation type="submission" date="2015-09" db="EMBL/GenBank/DDBJ databases">
        <title>Complete genome sequence of Defluviimonas alba cai42t isolated from an oilfield in Xinjiang.</title>
        <authorList>
            <person name="Geng S."/>
            <person name="Pan X."/>
            <person name="Wu X."/>
        </authorList>
    </citation>
    <scope>NUCLEOTIDE SEQUENCE [LARGE SCALE GENOMIC DNA]</scope>
    <source>
        <strain evidence="5">cai42</strain>
    </source>
</reference>
<dbReference type="Pfam" id="PF21706">
    <property type="entry name" value="FCSD_central"/>
    <property type="match status" value="1"/>
</dbReference>
<dbReference type="InterPro" id="IPR006311">
    <property type="entry name" value="TAT_signal"/>
</dbReference>
<dbReference type="PRINTS" id="PR00469">
    <property type="entry name" value="PNDRDTASEII"/>
</dbReference>
<dbReference type="Proteomes" id="UP000076128">
    <property type="component" value="Chromosome"/>
</dbReference>
<keyword evidence="1" id="KW-0732">Signal</keyword>
<feature type="chain" id="PRO_5007811638" evidence="1">
    <location>
        <begin position="23"/>
        <end position="335"/>
    </location>
</feature>
<dbReference type="PANTHER" id="PTHR43755">
    <property type="match status" value="1"/>
</dbReference>
<evidence type="ECO:0000313" key="5">
    <source>
        <dbReference type="Proteomes" id="UP000076128"/>
    </source>
</evidence>
<dbReference type="RefSeq" id="WP_066811977.1">
    <property type="nucleotide sequence ID" value="NZ_CP012661.1"/>
</dbReference>
<dbReference type="SUPFAM" id="SSF51905">
    <property type="entry name" value="FAD/NAD(P)-binding domain"/>
    <property type="match status" value="2"/>
</dbReference>